<keyword evidence="2" id="KW-1185">Reference proteome</keyword>
<evidence type="ECO:0000313" key="1">
    <source>
        <dbReference type="EMBL" id="CAH2221331.1"/>
    </source>
</evidence>
<dbReference type="Proteomes" id="UP001295444">
    <property type="component" value="Chromosome 01"/>
</dbReference>
<accession>A0AAD1R082</accession>
<feature type="non-terminal residue" evidence="1">
    <location>
        <position position="72"/>
    </location>
</feature>
<dbReference type="AlphaFoldDB" id="A0AAD1R082"/>
<name>A0AAD1R082_PELCU</name>
<sequence>MLLIIATYRNATSISPEGHCEKDSADRWCGSYLTIMVVAYMFAMTRSHGGATNLSTPSTACIIHSSAHLLTG</sequence>
<gene>
    <name evidence="1" type="ORF">PECUL_23A041645</name>
</gene>
<proteinExistence type="predicted"/>
<dbReference type="EMBL" id="OW240912">
    <property type="protein sequence ID" value="CAH2221331.1"/>
    <property type="molecule type" value="Genomic_DNA"/>
</dbReference>
<protein>
    <submittedName>
        <fullName evidence="1">Uncharacterized protein</fullName>
    </submittedName>
</protein>
<reference evidence="1" key="1">
    <citation type="submission" date="2022-03" db="EMBL/GenBank/DDBJ databases">
        <authorList>
            <person name="Alioto T."/>
            <person name="Alioto T."/>
            <person name="Gomez Garrido J."/>
        </authorList>
    </citation>
    <scope>NUCLEOTIDE SEQUENCE</scope>
</reference>
<organism evidence="1 2">
    <name type="scientific">Pelobates cultripes</name>
    <name type="common">Western spadefoot toad</name>
    <dbReference type="NCBI Taxonomy" id="61616"/>
    <lineage>
        <taxon>Eukaryota</taxon>
        <taxon>Metazoa</taxon>
        <taxon>Chordata</taxon>
        <taxon>Craniata</taxon>
        <taxon>Vertebrata</taxon>
        <taxon>Euteleostomi</taxon>
        <taxon>Amphibia</taxon>
        <taxon>Batrachia</taxon>
        <taxon>Anura</taxon>
        <taxon>Pelobatoidea</taxon>
        <taxon>Pelobatidae</taxon>
        <taxon>Pelobates</taxon>
    </lineage>
</organism>
<evidence type="ECO:0000313" key="2">
    <source>
        <dbReference type="Proteomes" id="UP001295444"/>
    </source>
</evidence>